<feature type="region of interest" description="Disordered" evidence="2">
    <location>
        <begin position="850"/>
        <end position="869"/>
    </location>
</feature>
<dbReference type="Pfam" id="PF07686">
    <property type="entry name" value="V-set"/>
    <property type="match status" value="1"/>
</dbReference>
<dbReference type="InterPro" id="IPR036179">
    <property type="entry name" value="Ig-like_dom_sf"/>
</dbReference>
<dbReference type="InterPro" id="IPR003599">
    <property type="entry name" value="Ig_sub"/>
</dbReference>
<feature type="domain" description="Ig-like" evidence="5">
    <location>
        <begin position="259"/>
        <end position="346"/>
    </location>
</feature>
<dbReference type="EnsemblMetazoa" id="XM_022797136">
    <property type="protein sequence ID" value="XP_022652871"/>
    <property type="gene ID" value="LOC111246852"/>
</dbReference>
<keyword evidence="3" id="KW-1133">Transmembrane helix</keyword>
<accession>A0A7M7JYB5</accession>
<dbReference type="GO" id="GO:0009653">
    <property type="term" value="P:anatomical structure morphogenesis"/>
    <property type="evidence" value="ECO:0007669"/>
    <property type="project" value="UniProtKB-ARBA"/>
</dbReference>
<dbReference type="Proteomes" id="UP000594260">
    <property type="component" value="Unplaced"/>
</dbReference>
<dbReference type="RefSeq" id="XP_022652870.1">
    <property type="nucleotide sequence ID" value="XM_022797135.1"/>
</dbReference>
<dbReference type="CDD" id="cd00096">
    <property type="entry name" value="Ig"/>
    <property type="match status" value="1"/>
</dbReference>
<dbReference type="Pfam" id="PF13927">
    <property type="entry name" value="Ig_3"/>
    <property type="match status" value="1"/>
</dbReference>
<feature type="region of interest" description="Disordered" evidence="2">
    <location>
        <begin position="894"/>
        <end position="940"/>
    </location>
</feature>
<evidence type="ECO:0000313" key="7">
    <source>
        <dbReference type="Proteomes" id="UP000594260"/>
    </source>
</evidence>
<name>A0A7M7JYB5_VARDE</name>
<feature type="domain" description="Ig-like" evidence="5">
    <location>
        <begin position="167"/>
        <end position="252"/>
    </location>
</feature>
<dbReference type="OMA" id="HETVNIV"/>
<dbReference type="AlphaFoldDB" id="A0A7M7JYB5"/>
<keyword evidence="7" id="KW-1185">Reference proteome</keyword>
<dbReference type="InterPro" id="IPR003961">
    <property type="entry name" value="FN3_dom"/>
</dbReference>
<evidence type="ECO:0000256" key="3">
    <source>
        <dbReference type="SAM" id="Phobius"/>
    </source>
</evidence>
<dbReference type="Gene3D" id="2.60.40.10">
    <property type="entry name" value="Immunoglobulins"/>
    <property type="match status" value="6"/>
</dbReference>
<evidence type="ECO:0000313" key="6">
    <source>
        <dbReference type="EnsemblMetazoa" id="XP_022652870"/>
    </source>
</evidence>
<evidence type="ECO:0000256" key="1">
    <source>
        <dbReference type="ARBA" id="ARBA00022737"/>
    </source>
</evidence>
<dbReference type="PANTHER" id="PTHR23278">
    <property type="entry name" value="SIDESTEP PROTEIN"/>
    <property type="match status" value="1"/>
</dbReference>
<feature type="compositionally biased region" description="Polar residues" evidence="2">
    <location>
        <begin position="909"/>
        <end position="927"/>
    </location>
</feature>
<dbReference type="SMART" id="SM00408">
    <property type="entry name" value="IGc2"/>
    <property type="match status" value="4"/>
</dbReference>
<dbReference type="InterPro" id="IPR013098">
    <property type="entry name" value="Ig_I-set"/>
</dbReference>
<keyword evidence="4" id="KW-0732">Signal</keyword>
<dbReference type="OrthoDB" id="10006996at2759"/>
<dbReference type="EnsemblMetazoa" id="XM_022797135">
    <property type="protein sequence ID" value="XP_022652870"/>
    <property type="gene ID" value="LOC111246852"/>
</dbReference>
<dbReference type="GO" id="GO:0030154">
    <property type="term" value="P:cell differentiation"/>
    <property type="evidence" value="ECO:0007669"/>
    <property type="project" value="UniProtKB-ARBA"/>
</dbReference>
<dbReference type="GeneID" id="111246852"/>
<keyword evidence="3" id="KW-0812">Transmembrane</keyword>
<dbReference type="InterPro" id="IPR003598">
    <property type="entry name" value="Ig_sub2"/>
</dbReference>
<feature type="chain" id="PRO_5036207253" description="Ig-like domain-containing protein" evidence="4">
    <location>
        <begin position="31"/>
        <end position="940"/>
    </location>
</feature>
<evidence type="ECO:0000256" key="4">
    <source>
        <dbReference type="SAM" id="SignalP"/>
    </source>
</evidence>
<evidence type="ECO:0000259" key="5">
    <source>
        <dbReference type="PROSITE" id="PS50835"/>
    </source>
</evidence>
<dbReference type="InterPro" id="IPR013106">
    <property type="entry name" value="Ig_V-set"/>
</dbReference>
<sequence length="940" mass="102533">MKQFMSCHVAAAKVIAVSLILLPIIGAVHAFDDDELTEPTITVIGVLGERASLPCNIAPNSSDDEVSLVLWYRDDSTTPIYSADARKTSLRKAHHSPIDWLAHRAFLKVETSPSLLQLSPVQEGDDGFYRCRVDFKKERTRNYQVHLKVILPPNEPIISDQNREILPSKSVIGPYNEGDKLILVCQVEGGNPPPVVTWWRESFLLDDHYNVSNGISKNVLEIPALTRNDLMATLTCTASNNNISYPVSSSVIVDLNFRPLSVWIEGEQQPLSAGKSVTLECRASGSRPPAVIEWWKGGMRMNSTSHNSTSALTFVPTADDSGKHLSCRAENPLIANSRIEDGWKLEVHYNPILSLRLGSKLRHQHIQEGNDVFFECDIRANPWVNDIGWRFEGREVQTNTSAGVIISGQSLVLQKVDRYSRGRYTCHATNAQGPGESNAVMLKVRFAPVCKGEQKTTYGAARNELVKIFCELESDPVEIAFKWRFNNSKELISSSNVHTDGTRSCVTVVPHTEEDYGPIICWGKNSIGLQREPCVFQLIPAGPPEPVHNCTVVNQTEESLTIACQEGYDGGIEQSFHMELHDAEQRTLQGNYSLLSTGRTQIGSDDESGGSVSGPVDLPASQPAVVMSASGLAPATAYVIAVWAANARGQSPPTVIVAHTIPSPISLTRRGMWHISLSPLILVLIFVVTGIILVAFTIILIMKIRTRQVIKSSQQRAAAADEKPQIPLPEEGDVTELARFADENKGPDVIPPDAIPGSGEIRGSGVLGLGVGVGFGSSSAAVGVCRVDPRFDTGYMPRGGTLKRGTWDCTNPPANSVVQQESLIGAIISEAGNVLSGPSSSHLASFHHMTTLPRQPPQHPTQEVSQHKEPVHDIHMAALHSHASWAVSPAELALSPRGCPPEGPYHQSPHPTQTTSLSTAQYDSTLKSFRPYSDIRPERR</sequence>
<evidence type="ECO:0000256" key="2">
    <source>
        <dbReference type="SAM" id="MobiDB-lite"/>
    </source>
</evidence>
<dbReference type="InterPro" id="IPR036116">
    <property type="entry name" value="FN3_sf"/>
</dbReference>
<feature type="domain" description="Ig-like" evidence="5">
    <location>
        <begin position="351"/>
        <end position="443"/>
    </location>
</feature>
<dbReference type="FunCoup" id="A0A7M7JYB5">
    <property type="interactions" value="23"/>
</dbReference>
<keyword evidence="1" id="KW-0677">Repeat</keyword>
<dbReference type="RefSeq" id="XP_022652871.1">
    <property type="nucleotide sequence ID" value="XM_022797136.1"/>
</dbReference>
<keyword evidence="3" id="KW-0472">Membrane</keyword>
<dbReference type="Pfam" id="PF07679">
    <property type="entry name" value="I-set"/>
    <property type="match status" value="1"/>
</dbReference>
<dbReference type="PANTHER" id="PTHR23278:SF19">
    <property type="entry name" value="OBSCURIN"/>
    <property type="match status" value="1"/>
</dbReference>
<dbReference type="InterPro" id="IPR007110">
    <property type="entry name" value="Ig-like_dom"/>
</dbReference>
<feature type="transmembrane region" description="Helical" evidence="3">
    <location>
        <begin position="680"/>
        <end position="702"/>
    </location>
</feature>
<dbReference type="Pfam" id="PF13895">
    <property type="entry name" value="Ig_2"/>
    <property type="match status" value="1"/>
</dbReference>
<organism evidence="6 7">
    <name type="scientific">Varroa destructor</name>
    <name type="common">Honeybee mite</name>
    <dbReference type="NCBI Taxonomy" id="109461"/>
    <lineage>
        <taxon>Eukaryota</taxon>
        <taxon>Metazoa</taxon>
        <taxon>Ecdysozoa</taxon>
        <taxon>Arthropoda</taxon>
        <taxon>Chelicerata</taxon>
        <taxon>Arachnida</taxon>
        <taxon>Acari</taxon>
        <taxon>Parasitiformes</taxon>
        <taxon>Mesostigmata</taxon>
        <taxon>Gamasina</taxon>
        <taxon>Dermanyssoidea</taxon>
        <taxon>Varroidae</taxon>
        <taxon>Varroa</taxon>
    </lineage>
</organism>
<reference evidence="6" key="1">
    <citation type="submission" date="2021-01" db="UniProtKB">
        <authorList>
            <consortium name="EnsemblMetazoa"/>
        </authorList>
    </citation>
    <scope>IDENTIFICATION</scope>
</reference>
<dbReference type="PROSITE" id="PS50835">
    <property type="entry name" value="IG_LIKE"/>
    <property type="match status" value="4"/>
</dbReference>
<feature type="domain" description="Ig-like" evidence="5">
    <location>
        <begin position="48"/>
        <end position="142"/>
    </location>
</feature>
<feature type="signal peptide" evidence="4">
    <location>
        <begin position="1"/>
        <end position="30"/>
    </location>
</feature>
<dbReference type="SUPFAM" id="SSF49265">
    <property type="entry name" value="Fibronectin type III"/>
    <property type="match status" value="1"/>
</dbReference>
<dbReference type="SMART" id="SM00409">
    <property type="entry name" value="IG"/>
    <property type="match status" value="4"/>
</dbReference>
<dbReference type="KEGG" id="vde:111246852"/>
<proteinExistence type="predicted"/>
<dbReference type="InterPro" id="IPR013783">
    <property type="entry name" value="Ig-like_fold"/>
</dbReference>
<dbReference type="SMART" id="SM00060">
    <property type="entry name" value="FN3"/>
    <property type="match status" value="1"/>
</dbReference>
<dbReference type="SUPFAM" id="SSF48726">
    <property type="entry name" value="Immunoglobulin"/>
    <property type="match status" value="5"/>
</dbReference>
<protein>
    <recommendedName>
        <fullName evidence="5">Ig-like domain-containing protein</fullName>
    </recommendedName>
</protein>
<dbReference type="InParanoid" id="A0A7M7JYB5"/>